<evidence type="ECO:0000313" key="5">
    <source>
        <dbReference type="EMBL" id="MBB4065259.1"/>
    </source>
</evidence>
<evidence type="ECO:0000256" key="2">
    <source>
        <dbReference type="ARBA" id="ARBA00006472"/>
    </source>
</evidence>
<dbReference type="NCBIfam" id="NF002018">
    <property type="entry name" value="PRK00823.1-3"/>
    <property type="match status" value="1"/>
</dbReference>
<gene>
    <name evidence="5" type="ORF">GGR23_002460</name>
</gene>
<protein>
    <recommendedName>
        <fullName evidence="4">Putative pterin-4-alpha-carbinolamine dehydratase</fullName>
        <shortName evidence="4">PHS</shortName>
        <ecNumber evidence="4">4.2.1.96</ecNumber>
    </recommendedName>
    <alternativeName>
        <fullName evidence="4">4-alpha-hydroxy-tetrahydropterin dehydratase</fullName>
    </alternativeName>
    <alternativeName>
        <fullName evidence="4">Pterin carbinolamine dehydratase</fullName>
        <shortName evidence="4">PCD</shortName>
    </alternativeName>
</protein>
<dbReference type="GO" id="GO:0006729">
    <property type="term" value="P:tetrahydrobiopterin biosynthetic process"/>
    <property type="evidence" value="ECO:0007669"/>
    <property type="project" value="InterPro"/>
</dbReference>
<organism evidence="5 6">
    <name type="scientific">Gellertiella hungarica</name>
    <dbReference type="NCBI Taxonomy" id="1572859"/>
    <lineage>
        <taxon>Bacteria</taxon>
        <taxon>Pseudomonadati</taxon>
        <taxon>Pseudomonadota</taxon>
        <taxon>Alphaproteobacteria</taxon>
        <taxon>Hyphomicrobiales</taxon>
        <taxon>Rhizobiaceae</taxon>
        <taxon>Gellertiella</taxon>
    </lineage>
</organism>
<keyword evidence="6" id="KW-1185">Reference proteome</keyword>
<evidence type="ECO:0000256" key="1">
    <source>
        <dbReference type="ARBA" id="ARBA00001554"/>
    </source>
</evidence>
<comment type="catalytic activity">
    <reaction evidence="1 4">
        <text>(4aS,6R)-4a-hydroxy-L-erythro-5,6,7,8-tetrahydrobiopterin = (6R)-L-erythro-6,7-dihydrobiopterin + H2O</text>
        <dbReference type="Rhea" id="RHEA:11920"/>
        <dbReference type="ChEBI" id="CHEBI:15377"/>
        <dbReference type="ChEBI" id="CHEBI:15642"/>
        <dbReference type="ChEBI" id="CHEBI:43120"/>
        <dbReference type="EC" id="4.2.1.96"/>
    </reaction>
</comment>
<dbReference type="PANTHER" id="PTHR12599:SF0">
    <property type="entry name" value="PTERIN-4-ALPHA-CARBINOLAMINE DEHYDRATASE"/>
    <property type="match status" value="1"/>
</dbReference>
<reference evidence="5 6" key="1">
    <citation type="submission" date="2020-08" db="EMBL/GenBank/DDBJ databases">
        <title>Genomic Encyclopedia of Type Strains, Phase IV (KMG-IV): sequencing the most valuable type-strain genomes for metagenomic binning, comparative biology and taxonomic classification.</title>
        <authorList>
            <person name="Goeker M."/>
        </authorList>
    </citation>
    <scope>NUCLEOTIDE SEQUENCE [LARGE SCALE GENOMIC DNA]</scope>
    <source>
        <strain evidence="5 6">DSM 29853</strain>
    </source>
</reference>
<dbReference type="AlphaFoldDB" id="A0A7W6NL67"/>
<dbReference type="InterPro" id="IPR036428">
    <property type="entry name" value="PCD_sf"/>
</dbReference>
<dbReference type="PANTHER" id="PTHR12599">
    <property type="entry name" value="PTERIN-4-ALPHA-CARBINOLAMINE DEHYDRATASE"/>
    <property type="match status" value="1"/>
</dbReference>
<dbReference type="CDD" id="cd00914">
    <property type="entry name" value="PCD_DCoH_subfamily_b"/>
    <property type="match status" value="1"/>
</dbReference>
<accession>A0A7W6NL67</accession>
<dbReference type="Proteomes" id="UP000528286">
    <property type="component" value="Unassembled WGS sequence"/>
</dbReference>
<keyword evidence="3 4" id="KW-0456">Lyase</keyword>
<dbReference type="Gene3D" id="3.30.1360.20">
    <property type="entry name" value="Transcriptional coactivator/pterin dehydratase"/>
    <property type="match status" value="1"/>
</dbReference>
<name>A0A7W6NL67_9HYPH</name>
<dbReference type="GO" id="GO:0008124">
    <property type="term" value="F:4-alpha-hydroxytetrahydrobiopterin dehydratase activity"/>
    <property type="evidence" value="ECO:0007669"/>
    <property type="project" value="UniProtKB-UniRule"/>
</dbReference>
<dbReference type="InterPro" id="IPR001533">
    <property type="entry name" value="Pterin_deHydtase"/>
</dbReference>
<dbReference type="HAMAP" id="MF_00434">
    <property type="entry name" value="Pterin_4_alpha"/>
    <property type="match status" value="1"/>
</dbReference>
<dbReference type="EC" id="4.2.1.96" evidence="4"/>
<comment type="similarity">
    <text evidence="2 4">Belongs to the pterin-4-alpha-carbinolamine dehydratase family.</text>
</comment>
<evidence type="ECO:0000256" key="3">
    <source>
        <dbReference type="ARBA" id="ARBA00023239"/>
    </source>
</evidence>
<proteinExistence type="inferred from homology"/>
<dbReference type="EMBL" id="JACIEZ010000004">
    <property type="protein sequence ID" value="MBB4065259.1"/>
    <property type="molecule type" value="Genomic_DNA"/>
</dbReference>
<comment type="caution">
    <text evidence="5">The sequence shown here is derived from an EMBL/GenBank/DDBJ whole genome shotgun (WGS) entry which is preliminary data.</text>
</comment>
<evidence type="ECO:0000313" key="6">
    <source>
        <dbReference type="Proteomes" id="UP000528286"/>
    </source>
</evidence>
<evidence type="ECO:0000256" key="4">
    <source>
        <dbReference type="HAMAP-Rule" id="MF_00434"/>
    </source>
</evidence>
<dbReference type="Pfam" id="PF01329">
    <property type="entry name" value="Pterin_4a"/>
    <property type="match status" value="1"/>
</dbReference>
<dbReference type="SUPFAM" id="SSF55248">
    <property type="entry name" value="PCD-like"/>
    <property type="match status" value="1"/>
</dbReference>
<sequence length="109" mass="12176">MVIARSRSPEYTVLDTPAVQAALESLPGWSLTENERAIRRCFRFRNFTDAFGFMTESALLAEKINHHPEWSNVYGTVDVVLTTHATGGITDHDVHMAVMMNRAAAKRGI</sequence>
<dbReference type="RefSeq" id="WP_183366556.1">
    <property type="nucleotide sequence ID" value="NZ_JACIEZ010000004.1"/>
</dbReference>